<organism evidence="9 10">
    <name type="scientific">Pseudobacteriovorax antillogorgiicola</name>
    <dbReference type="NCBI Taxonomy" id="1513793"/>
    <lineage>
        <taxon>Bacteria</taxon>
        <taxon>Pseudomonadati</taxon>
        <taxon>Bdellovibrionota</taxon>
        <taxon>Oligoflexia</taxon>
        <taxon>Oligoflexales</taxon>
        <taxon>Pseudobacteriovoracaceae</taxon>
        <taxon>Pseudobacteriovorax</taxon>
    </lineage>
</organism>
<accession>A0A1Y6CHN8</accession>
<dbReference type="InterPro" id="IPR051673">
    <property type="entry name" value="SSDNA_exonuclease_RecJ"/>
</dbReference>
<dbReference type="GO" id="GO:0003676">
    <property type="term" value="F:nucleic acid binding"/>
    <property type="evidence" value="ECO:0007669"/>
    <property type="project" value="InterPro"/>
</dbReference>
<keyword evidence="10" id="KW-1185">Reference proteome</keyword>
<evidence type="ECO:0000256" key="4">
    <source>
        <dbReference type="ARBA" id="ARBA00022801"/>
    </source>
</evidence>
<feature type="domain" description="RecJ OB" evidence="8">
    <location>
        <begin position="433"/>
        <end position="537"/>
    </location>
</feature>
<evidence type="ECO:0000259" key="7">
    <source>
        <dbReference type="Pfam" id="PF02272"/>
    </source>
</evidence>
<dbReference type="InterPro" id="IPR003156">
    <property type="entry name" value="DHHA1_dom"/>
</dbReference>
<keyword evidence="5 9" id="KW-0269">Exonuclease</keyword>
<evidence type="ECO:0000256" key="3">
    <source>
        <dbReference type="ARBA" id="ARBA00022722"/>
    </source>
</evidence>
<name>A0A1Y6CHN8_9BACT</name>
<evidence type="ECO:0000256" key="5">
    <source>
        <dbReference type="ARBA" id="ARBA00022839"/>
    </source>
</evidence>
<dbReference type="GO" id="GO:0004527">
    <property type="term" value="F:exonuclease activity"/>
    <property type="evidence" value="ECO:0007669"/>
    <property type="project" value="UniProtKB-KW"/>
</dbReference>
<dbReference type="Gene3D" id="3.10.310.30">
    <property type="match status" value="1"/>
</dbReference>
<comment type="similarity">
    <text evidence="1">Belongs to the RecJ family.</text>
</comment>
<evidence type="ECO:0000313" key="9">
    <source>
        <dbReference type="EMBL" id="SMF55532.1"/>
    </source>
</evidence>
<dbReference type="Pfam" id="PF01368">
    <property type="entry name" value="DHH"/>
    <property type="match status" value="1"/>
</dbReference>
<keyword evidence="3" id="KW-0540">Nuclease</keyword>
<keyword evidence="4" id="KW-0378">Hydrolase</keyword>
<dbReference type="EMBL" id="FWZT01000017">
    <property type="protein sequence ID" value="SMF55532.1"/>
    <property type="molecule type" value="Genomic_DNA"/>
</dbReference>
<reference evidence="10" key="1">
    <citation type="submission" date="2017-04" db="EMBL/GenBank/DDBJ databases">
        <authorList>
            <person name="Varghese N."/>
            <person name="Submissions S."/>
        </authorList>
    </citation>
    <scope>NUCLEOTIDE SEQUENCE [LARGE SCALE GENOMIC DNA]</scope>
    <source>
        <strain evidence="10">RKEM611</strain>
    </source>
</reference>
<dbReference type="SUPFAM" id="SSF64182">
    <property type="entry name" value="DHH phosphoesterases"/>
    <property type="match status" value="1"/>
</dbReference>
<evidence type="ECO:0000256" key="1">
    <source>
        <dbReference type="ARBA" id="ARBA00005915"/>
    </source>
</evidence>
<dbReference type="RefSeq" id="WP_132321968.1">
    <property type="nucleotide sequence ID" value="NZ_FWZT01000017.1"/>
</dbReference>
<evidence type="ECO:0000313" key="10">
    <source>
        <dbReference type="Proteomes" id="UP000192907"/>
    </source>
</evidence>
<dbReference type="OrthoDB" id="5287488at2"/>
<dbReference type="InterPro" id="IPR038763">
    <property type="entry name" value="DHH_sf"/>
</dbReference>
<dbReference type="PANTHER" id="PTHR30255">
    <property type="entry name" value="SINGLE-STRANDED-DNA-SPECIFIC EXONUCLEASE RECJ"/>
    <property type="match status" value="1"/>
</dbReference>
<dbReference type="Gene3D" id="3.90.1640.30">
    <property type="match status" value="1"/>
</dbReference>
<dbReference type="PANTHER" id="PTHR30255:SF2">
    <property type="entry name" value="SINGLE-STRANDED-DNA-SPECIFIC EXONUCLEASE RECJ"/>
    <property type="match status" value="1"/>
</dbReference>
<evidence type="ECO:0000259" key="6">
    <source>
        <dbReference type="Pfam" id="PF01368"/>
    </source>
</evidence>
<dbReference type="STRING" id="1513793.SAMN06296036_117132"/>
<gene>
    <name evidence="9" type="ORF">SAMN06296036_117132</name>
</gene>
<evidence type="ECO:0000259" key="8">
    <source>
        <dbReference type="Pfam" id="PF17768"/>
    </source>
</evidence>
<dbReference type="InterPro" id="IPR001667">
    <property type="entry name" value="DDH_dom"/>
</dbReference>
<sequence>MGKKFQLWQPRSTDCPESFSHLANIVKDNRKFEEIVQLNYGDHGLQDALDSITRAIKENKRIALYADYDVDGTMSCVSWIWFLKAIGYDNVLHYIPCRFEEGYGLNLDAVKHLIHEEKAELIITMDTGITANVEAAYCRNQGVEFICTDHHKIQQDKMPDCVILNPKLHPEEAYQELCGCGITFVLLRQLGREFPISSLVWNDILALVGMATICDVVPLNGVNHKLANLGVQALFRSQRPVLKEILRACSIGDQIDEKDVGFRIGPRINAVGRLKHADLVIQAFIDENPGDLIKYMGQCNEERKLIQAKIVEEAHHEAQKYDNDRVLFLGGDWHSGVVGIAASKIAEAYWRPTWMFGRKDGMCKGSARSIPGFDVTLAMQAVGELFAKFGGHAAAGGFSFPEEREPEIRMALNRYAEDIYESLPDIWQSKIHYDCELPLDLANLKLADELSNMKPFGHGFEEPKFTLQADIRNVVFYRDKITGEPKHTAVTIHHPFGSQKIMFFNEVHEELEFTKTARFIVSASKNTFRGTTSLSLMGVDWESVC</sequence>
<evidence type="ECO:0000256" key="2">
    <source>
        <dbReference type="ARBA" id="ARBA00019841"/>
    </source>
</evidence>
<dbReference type="Pfam" id="PF02272">
    <property type="entry name" value="DHHA1"/>
    <property type="match status" value="1"/>
</dbReference>
<dbReference type="AlphaFoldDB" id="A0A1Y6CHN8"/>
<dbReference type="Pfam" id="PF17768">
    <property type="entry name" value="RecJ_OB"/>
    <property type="match status" value="1"/>
</dbReference>
<dbReference type="Proteomes" id="UP000192907">
    <property type="component" value="Unassembled WGS sequence"/>
</dbReference>
<feature type="domain" description="DHHA1" evidence="7">
    <location>
        <begin position="327"/>
        <end position="417"/>
    </location>
</feature>
<dbReference type="InterPro" id="IPR041122">
    <property type="entry name" value="RecJ_OB"/>
</dbReference>
<proteinExistence type="inferred from homology"/>
<protein>
    <recommendedName>
        <fullName evidence="2">Single-stranded-DNA-specific exonuclease RecJ</fullName>
    </recommendedName>
</protein>
<feature type="domain" description="DDH" evidence="6">
    <location>
        <begin position="61"/>
        <end position="192"/>
    </location>
</feature>